<accession>A0ABU6UNZ0</accession>
<evidence type="ECO:0000313" key="2">
    <source>
        <dbReference type="EMBL" id="MED6162387.1"/>
    </source>
</evidence>
<proteinExistence type="predicted"/>
<dbReference type="EMBL" id="JASCZI010121608">
    <property type="protein sequence ID" value="MED6162387.1"/>
    <property type="molecule type" value="Genomic_DNA"/>
</dbReference>
<protein>
    <submittedName>
        <fullName evidence="2">Uncharacterized protein</fullName>
    </submittedName>
</protein>
<organism evidence="2 3">
    <name type="scientific">Stylosanthes scabra</name>
    <dbReference type="NCBI Taxonomy" id="79078"/>
    <lineage>
        <taxon>Eukaryota</taxon>
        <taxon>Viridiplantae</taxon>
        <taxon>Streptophyta</taxon>
        <taxon>Embryophyta</taxon>
        <taxon>Tracheophyta</taxon>
        <taxon>Spermatophyta</taxon>
        <taxon>Magnoliopsida</taxon>
        <taxon>eudicotyledons</taxon>
        <taxon>Gunneridae</taxon>
        <taxon>Pentapetalae</taxon>
        <taxon>rosids</taxon>
        <taxon>fabids</taxon>
        <taxon>Fabales</taxon>
        <taxon>Fabaceae</taxon>
        <taxon>Papilionoideae</taxon>
        <taxon>50 kb inversion clade</taxon>
        <taxon>dalbergioids sensu lato</taxon>
        <taxon>Dalbergieae</taxon>
        <taxon>Pterocarpus clade</taxon>
        <taxon>Stylosanthes</taxon>
    </lineage>
</organism>
<dbReference type="Proteomes" id="UP001341840">
    <property type="component" value="Unassembled WGS sequence"/>
</dbReference>
<sequence>MTSFRSTRKKNRGSIVSLSLRASLTHVSDEQPQTLVASLSHSPSLKPPEALVKSCWSCSPPRQLSLNLCTSRTTQERLLSLTGLLTPQYSISAPLSHRSSEKPSISTTPAPVAVRRNLASRRSSRTCSHISSQPCLRDLQIRGASTSRPADPPSLAFASRRPSQPRRNNCRGL</sequence>
<reference evidence="2 3" key="1">
    <citation type="journal article" date="2023" name="Plants (Basel)">
        <title>Bridging the Gap: Combining Genomics and Transcriptomics Approaches to Understand Stylosanthes scabra, an Orphan Legume from the Brazilian Caatinga.</title>
        <authorList>
            <person name="Ferreira-Neto J.R.C."/>
            <person name="da Silva M.D."/>
            <person name="Binneck E."/>
            <person name="de Melo N.F."/>
            <person name="da Silva R.H."/>
            <person name="de Melo A.L.T.M."/>
            <person name="Pandolfi V."/>
            <person name="Bustamante F.O."/>
            <person name="Brasileiro-Vidal A.C."/>
            <person name="Benko-Iseppon A.M."/>
        </authorList>
    </citation>
    <scope>NUCLEOTIDE SEQUENCE [LARGE SCALE GENOMIC DNA]</scope>
    <source>
        <tissue evidence="2">Leaves</tissue>
    </source>
</reference>
<keyword evidence="3" id="KW-1185">Reference proteome</keyword>
<comment type="caution">
    <text evidence="2">The sequence shown here is derived from an EMBL/GenBank/DDBJ whole genome shotgun (WGS) entry which is preliminary data.</text>
</comment>
<name>A0ABU6UNZ0_9FABA</name>
<gene>
    <name evidence="2" type="ORF">PIB30_070013</name>
</gene>
<feature type="region of interest" description="Disordered" evidence="1">
    <location>
        <begin position="144"/>
        <end position="173"/>
    </location>
</feature>
<evidence type="ECO:0000313" key="3">
    <source>
        <dbReference type="Proteomes" id="UP001341840"/>
    </source>
</evidence>
<evidence type="ECO:0000256" key="1">
    <source>
        <dbReference type="SAM" id="MobiDB-lite"/>
    </source>
</evidence>